<evidence type="ECO:0000259" key="3">
    <source>
        <dbReference type="PROSITE" id="PS50102"/>
    </source>
</evidence>
<proteinExistence type="predicted"/>
<keyword evidence="1 2" id="KW-0694">RNA-binding</keyword>
<evidence type="ECO:0000256" key="1">
    <source>
        <dbReference type="ARBA" id="ARBA00022884"/>
    </source>
</evidence>
<dbReference type="OrthoDB" id="10265654at2759"/>
<dbReference type="InterPro" id="IPR035979">
    <property type="entry name" value="RBD_domain_sf"/>
</dbReference>
<dbReference type="Pfam" id="PF00076">
    <property type="entry name" value="RRM_1"/>
    <property type="match status" value="2"/>
</dbReference>
<dbReference type="SUPFAM" id="SSF54928">
    <property type="entry name" value="RNA-binding domain, RBD"/>
    <property type="match status" value="1"/>
</dbReference>
<dbReference type="SMART" id="SM00360">
    <property type="entry name" value="RRM"/>
    <property type="match status" value="2"/>
</dbReference>
<dbReference type="RefSeq" id="XP_068364838.1">
    <property type="nucleotide sequence ID" value="XM_068500372.1"/>
</dbReference>
<reference evidence="4" key="1">
    <citation type="submission" date="2016-10" db="EMBL/GenBank/DDBJ databases">
        <authorList>
            <person name="Benchimol M."/>
            <person name="Almeida L.G."/>
            <person name="Vasconcelos A.T."/>
            <person name="Perreira-Neves A."/>
            <person name="Rosa I.A."/>
            <person name="Tasca T."/>
            <person name="Bogo M.R."/>
            <person name="de Souza W."/>
        </authorList>
    </citation>
    <scope>NUCLEOTIDE SEQUENCE [LARGE SCALE GENOMIC DNA]</scope>
    <source>
        <strain evidence="4">K</strain>
    </source>
</reference>
<evidence type="ECO:0000313" key="4">
    <source>
        <dbReference type="EMBL" id="OHT11702.1"/>
    </source>
</evidence>
<dbReference type="PANTHER" id="PTHR23189">
    <property type="entry name" value="RNA RECOGNITION MOTIF-CONTAINING"/>
    <property type="match status" value="1"/>
</dbReference>
<gene>
    <name evidence="4" type="ORF">TRFO_18761</name>
</gene>
<evidence type="ECO:0000256" key="2">
    <source>
        <dbReference type="PROSITE-ProRule" id="PRU00176"/>
    </source>
</evidence>
<accession>A0A1J4KPR9</accession>
<feature type="domain" description="RRM" evidence="3">
    <location>
        <begin position="104"/>
        <end position="183"/>
    </location>
</feature>
<organism evidence="4 5">
    <name type="scientific">Tritrichomonas foetus</name>
    <dbReference type="NCBI Taxonomy" id="1144522"/>
    <lineage>
        <taxon>Eukaryota</taxon>
        <taxon>Metamonada</taxon>
        <taxon>Parabasalia</taxon>
        <taxon>Tritrichomonadida</taxon>
        <taxon>Tritrichomonadidae</taxon>
        <taxon>Tritrichomonas</taxon>
    </lineage>
</organism>
<dbReference type="EMBL" id="MLAK01000581">
    <property type="protein sequence ID" value="OHT11702.1"/>
    <property type="molecule type" value="Genomic_DNA"/>
</dbReference>
<dbReference type="InterPro" id="IPR012677">
    <property type="entry name" value="Nucleotide-bd_a/b_plait_sf"/>
</dbReference>
<evidence type="ECO:0000313" key="5">
    <source>
        <dbReference type="Proteomes" id="UP000179807"/>
    </source>
</evidence>
<dbReference type="GO" id="GO:0003723">
    <property type="term" value="F:RNA binding"/>
    <property type="evidence" value="ECO:0007669"/>
    <property type="project" value="UniProtKB-UniRule"/>
</dbReference>
<dbReference type="GeneID" id="94835076"/>
<sequence>MRAGVSSLSDKDTWDMLLETPPFHDLSATGSMDTLPSICDVQEEEDDYMSGFSNIPSPLISVSQPTDMSVLTYLEPTHDIFVQYPNYQVESVNFDLQFHEIESRTILMSNIPPEATEQDLSAIFEKFGQVESYDISNIKKCIASVNFYDLRSAMLMRLSSIFLNSKQIITGFGQELPVIDKRKPPNNGTIVVFHLSPKMSDQTLCQIFSLYGQIRQIRSTPSKDTQKFIEFWDKRAAYEALKKQNGCYIDGSKISLEFSLPGGFKRSIQKYYTTHLPTIERRNVL</sequence>
<comment type="caution">
    <text evidence="4">The sequence shown here is derived from an EMBL/GenBank/DDBJ whole genome shotgun (WGS) entry which is preliminary data.</text>
</comment>
<keyword evidence="5" id="KW-1185">Reference proteome</keyword>
<dbReference type="Proteomes" id="UP000179807">
    <property type="component" value="Unassembled WGS sequence"/>
</dbReference>
<feature type="domain" description="RRM" evidence="3">
    <location>
        <begin position="188"/>
        <end position="261"/>
    </location>
</feature>
<dbReference type="InterPro" id="IPR000504">
    <property type="entry name" value="RRM_dom"/>
</dbReference>
<dbReference type="AlphaFoldDB" id="A0A1J4KPR9"/>
<dbReference type="PROSITE" id="PS50102">
    <property type="entry name" value="RRM"/>
    <property type="match status" value="2"/>
</dbReference>
<name>A0A1J4KPR9_9EUKA</name>
<dbReference type="VEuPathDB" id="TrichDB:TRFO_18761"/>
<protein>
    <recommendedName>
        <fullName evidence="3">RRM domain-containing protein</fullName>
    </recommendedName>
</protein>
<dbReference type="Gene3D" id="3.30.70.330">
    <property type="match status" value="2"/>
</dbReference>